<gene>
    <name evidence="7" type="ORF">GPX89_11015</name>
</gene>
<dbReference type="GO" id="GO:0015209">
    <property type="term" value="F:cytosine transmembrane transporter activity"/>
    <property type="evidence" value="ECO:0007669"/>
    <property type="project" value="InterPro"/>
</dbReference>
<dbReference type="AlphaFoldDB" id="A0A7K1UU12"/>
<keyword evidence="5 6" id="KW-0472">Membrane</keyword>
<feature type="transmembrane region" description="Helical" evidence="6">
    <location>
        <begin position="191"/>
        <end position="212"/>
    </location>
</feature>
<evidence type="ECO:0000256" key="1">
    <source>
        <dbReference type="ARBA" id="ARBA00004141"/>
    </source>
</evidence>
<dbReference type="PANTHER" id="PTHR30569">
    <property type="entry name" value="CYTOSINE TRANSPORTER CODB"/>
    <property type="match status" value="1"/>
</dbReference>
<feature type="transmembrane region" description="Helical" evidence="6">
    <location>
        <begin position="261"/>
        <end position="290"/>
    </location>
</feature>
<organism evidence="7 8">
    <name type="scientific">Nocardia terrae</name>
    <dbReference type="NCBI Taxonomy" id="2675851"/>
    <lineage>
        <taxon>Bacteria</taxon>
        <taxon>Bacillati</taxon>
        <taxon>Actinomycetota</taxon>
        <taxon>Actinomycetes</taxon>
        <taxon>Mycobacteriales</taxon>
        <taxon>Nocardiaceae</taxon>
        <taxon>Nocardia</taxon>
    </lineage>
</organism>
<dbReference type="GO" id="GO:0005886">
    <property type="term" value="C:plasma membrane"/>
    <property type="evidence" value="ECO:0007669"/>
    <property type="project" value="TreeGrafter"/>
</dbReference>
<feature type="transmembrane region" description="Helical" evidence="6">
    <location>
        <begin position="311"/>
        <end position="329"/>
    </location>
</feature>
<feature type="transmembrane region" description="Helical" evidence="6">
    <location>
        <begin position="224"/>
        <end position="249"/>
    </location>
</feature>
<feature type="transmembrane region" description="Helical" evidence="6">
    <location>
        <begin position="20"/>
        <end position="45"/>
    </location>
</feature>
<comment type="caution">
    <text evidence="7">The sequence shown here is derived from an EMBL/GenBank/DDBJ whole genome shotgun (WGS) entry which is preliminary data.</text>
</comment>
<evidence type="ECO:0000256" key="2">
    <source>
        <dbReference type="ARBA" id="ARBA00008974"/>
    </source>
</evidence>
<evidence type="ECO:0000256" key="3">
    <source>
        <dbReference type="ARBA" id="ARBA00022692"/>
    </source>
</evidence>
<feature type="transmembrane region" description="Helical" evidence="6">
    <location>
        <begin position="335"/>
        <end position="355"/>
    </location>
</feature>
<evidence type="ECO:0000256" key="6">
    <source>
        <dbReference type="SAM" id="Phobius"/>
    </source>
</evidence>
<dbReference type="EMBL" id="WRPP01000002">
    <property type="protein sequence ID" value="MVU77771.1"/>
    <property type="molecule type" value="Genomic_DNA"/>
</dbReference>
<evidence type="ECO:0000256" key="5">
    <source>
        <dbReference type="ARBA" id="ARBA00023136"/>
    </source>
</evidence>
<protein>
    <submittedName>
        <fullName evidence="7">Cytosine permease</fullName>
    </submittedName>
</protein>
<evidence type="ECO:0000313" key="8">
    <source>
        <dbReference type="Proteomes" id="UP000466794"/>
    </source>
</evidence>
<evidence type="ECO:0000313" key="7">
    <source>
        <dbReference type="EMBL" id="MVU77771.1"/>
    </source>
</evidence>
<keyword evidence="4 6" id="KW-1133">Transmembrane helix</keyword>
<dbReference type="RefSeq" id="WP_157387416.1">
    <property type="nucleotide sequence ID" value="NZ_WRPP01000002.1"/>
</dbReference>
<dbReference type="InterPro" id="IPR030191">
    <property type="entry name" value="CodB"/>
</dbReference>
<feature type="transmembrane region" description="Helical" evidence="6">
    <location>
        <begin position="151"/>
        <end position="171"/>
    </location>
</feature>
<name>A0A7K1UU12_9NOCA</name>
<feature type="transmembrane region" description="Helical" evidence="6">
    <location>
        <begin position="125"/>
        <end position="144"/>
    </location>
</feature>
<dbReference type="PANTHER" id="PTHR30569:SF0">
    <property type="entry name" value="CYTOSINE PERMEASE"/>
    <property type="match status" value="1"/>
</dbReference>
<feature type="transmembrane region" description="Helical" evidence="6">
    <location>
        <begin position="393"/>
        <end position="411"/>
    </location>
</feature>
<evidence type="ECO:0000256" key="4">
    <source>
        <dbReference type="ARBA" id="ARBA00022989"/>
    </source>
</evidence>
<feature type="transmembrane region" description="Helical" evidence="6">
    <location>
        <begin position="51"/>
        <end position="73"/>
    </location>
</feature>
<dbReference type="Proteomes" id="UP000466794">
    <property type="component" value="Unassembled WGS sequence"/>
</dbReference>
<proteinExistence type="inferred from homology"/>
<dbReference type="Gene3D" id="1.10.4160.10">
    <property type="entry name" value="Hydantoin permease"/>
    <property type="match status" value="1"/>
</dbReference>
<comment type="subcellular location">
    <subcellularLocation>
        <location evidence="1">Membrane</location>
        <topology evidence="1">Multi-pass membrane protein</topology>
    </subcellularLocation>
</comment>
<sequence>MSNHEYEHEPVPARDRRGLLSVAAVWAGFPMCLGNAVFGGLIVYSQGMGRGLAAIVLGNLLLFGYIGTLSWIGGQTGRNFSLQARRAFGDRGRAAVVGFLATVVIGWFSYQVGLTGTTLEGMYGWNPLWGGLIGGAFFVLLTLAGIRALSVIGLIGTPLFLIMAGLALYYGLGQGHSLSSAFGYQGGGGPLGFWACVSIVVGGFADSGTMTADFTRWARDGRAGVLAAASAFPFANSIAFLIGGLVVAIGGASDPADNGGAFLGLLAGHGALVTGLSVLFVFANLGSVAAHCLYNGAVGWAGITPLRMRPLAVALGAIGTVVALTGVWAHITNWLVLLGVVVPPIGAVLIVDYVLTRRGAVSAAVRPIAFAAWGIGALAAGIAHYRLPGSVDAVIGFATAAAVQTGITVALPRRVSEPAVAVATVSG</sequence>
<comment type="similarity">
    <text evidence="2">Belongs to the purine-cytosine permease (2.A.39) family.</text>
</comment>
<feature type="transmembrane region" description="Helical" evidence="6">
    <location>
        <begin position="94"/>
        <end position="113"/>
    </location>
</feature>
<reference evidence="7 8" key="1">
    <citation type="submission" date="2019-12" db="EMBL/GenBank/DDBJ databases">
        <title>Nocardia sp. nov. ET3-3 isolated from soil.</title>
        <authorList>
            <person name="Kanchanasin P."/>
            <person name="Tanasupawat S."/>
            <person name="Yuki M."/>
            <person name="Kudo T."/>
        </authorList>
    </citation>
    <scope>NUCLEOTIDE SEQUENCE [LARGE SCALE GENOMIC DNA]</scope>
    <source>
        <strain evidence="7 8">ET3-3</strain>
    </source>
</reference>
<keyword evidence="8" id="KW-1185">Reference proteome</keyword>
<dbReference type="InterPro" id="IPR001248">
    <property type="entry name" value="Pur-cyt_permease"/>
</dbReference>
<keyword evidence="3 6" id="KW-0812">Transmembrane</keyword>
<accession>A0A7K1UU12</accession>
<feature type="transmembrane region" description="Helical" evidence="6">
    <location>
        <begin position="367"/>
        <end position="387"/>
    </location>
</feature>
<dbReference type="Pfam" id="PF02133">
    <property type="entry name" value="Transp_cyt_pur"/>
    <property type="match status" value="1"/>
</dbReference>